<dbReference type="NCBIfam" id="TIGR01895">
    <property type="entry name" value="cas_Cas5t"/>
    <property type="match status" value="1"/>
</dbReference>
<dbReference type="RefSeq" id="WP_249102249.1">
    <property type="nucleotide sequence ID" value="NZ_JAMAST010000016.1"/>
</dbReference>
<dbReference type="InterPro" id="IPR021124">
    <property type="entry name" value="CRISPR-assoc_prot_Cas5"/>
</dbReference>
<keyword evidence="1" id="KW-0051">Antiviral defense</keyword>
<protein>
    <submittedName>
        <fullName evidence="2">Type I-B CRISPR-associated protein Cas5b</fullName>
    </submittedName>
</protein>
<evidence type="ECO:0000313" key="2">
    <source>
        <dbReference type="EMBL" id="MCL1632491.1"/>
    </source>
</evidence>
<name>A0ABT0MC92_9BACL</name>
<dbReference type="EMBL" id="JAMAST010000016">
    <property type="protein sequence ID" value="MCL1632491.1"/>
    <property type="molecule type" value="Genomic_DNA"/>
</dbReference>
<gene>
    <name evidence="2" type="primary">cas5b</name>
    <name evidence="2" type="ORF">M3N64_11235</name>
</gene>
<reference evidence="2 3" key="1">
    <citation type="submission" date="2022-05" db="EMBL/GenBank/DDBJ databases">
        <title>Sporolactobacillus sp nov CPB3-1, isolated from tree bark (Mangifera indica L.).</title>
        <authorList>
            <person name="Phuengjayaem S."/>
            <person name="Tanasupawat S."/>
        </authorList>
    </citation>
    <scope>NUCLEOTIDE SEQUENCE [LARGE SCALE GENOMIC DNA]</scope>
    <source>
        <strain evidence="2 3">CPB3-1</strain>
    </source>
</reference>
<keyword evidence="3" id="KW-1185">Reference proteome</keyword>
<evidence type="ECO:0000313" key="3">
    <source>
        <dbReference type="Proteomes" id="UP001203004"/>
    </source>
</evidence>
<evidence type="ECO:0000256" key="1">
    <source>
        <dbReference type="ARBA" id="ARBA00023118"/>
    </source>
</evidence>
<dbReference type="InterPro" id="IPR013422">
    <property type="entry name" value="CRISPR-assoc_prot_Cas5_N"/>
</dbReference>
<proteinExistence type="predicted"/>
<dbReference type="InterPro" id="IPR013337">
    <property type="entry name" value="CRISPR-assoc_prot_Cas5_Tneap"/>
</dbReference>
<dbReference type="Pfam" id="PF09704">
    <property type="entry name" value="Cas_Cas5d"/>
    <property type="match status" value="1"/>
</dbReference>
<comment type="caution">
    <text evidence="2">The sequence shown here is derived from an EMBL/GenBank/DDBJ whole genome shotgun (WGS) entry which is preliminary data.</text>
</comment>
<accession>A0ABT0MC92</accession>
<dbReference type="NCBIfam" id="TIGR02593">
    <property type="entry name" value="CRISPR_cas5"/>
    <property type="match status" value="1"/>
</dbReference>
<organism evidence="2 3">
    <name type="scientific">Sporolactobacillus mangiferae</name>
    <dbReference type="NCBI Taxonomy" id="2940498"/>
    <lineage>
        <taxon>Bacteria</taxon>
        <taxon>Bacillati</taxon>
        <taxon>Bacillota</taxon>
        <taxon>Bacilli</taxon>
        <taxon>Bacillales</taxon>
        <taxon>Sporolactobacillaceae</taxon>
        <taxon>Sporolactobacillus</taxon>
    </lineage>
</organism>
<dbReference type="Proteomes" id="UP001203004">
    <property type="component" value="Unassembled WGS sequence"/>
</dbReference>
<sequence length="238" mass="27451">MKALRLKLFQETACYTKPFSRKVTETYPLPPYSVIKGMIHALLHADRLIPMAISIQGNYESKVVDYRKTYMVKKGPAFPIIMDGLSTAPNYSNAQMTSMPLYSHMLFHVELLIHITAEESILQQIFYSLSASDSALSIGRYEDLAVLLDNPAFVEVKETDEVSIHQYSMYIPEKYVYNDLSLDGIPYQLNWTYEVINGIRQWRKIPSIYVTFPRFLNTETVLTEAFVDQDGHPVFWNI</sequence>